<name>A0A084SMR9_9BACT</name>
<organism evidence="2 3">
    <name type="scientific">Archangium violaceum Cb vi76</name>
    <dbReference type="NCBI Taxonomy" id="1406225"/>
    <lineage>
        <taxon>Bacteria</taxon>
        <taxon>Pseudomonadati</taxon>
        <taxon>Myxococcota</taxon>
        <taxon>Myxococcia</taxon>
        <taxon>Myxococcales</taxon>
        <taxon>Cystobacterineae</taxon>
        <taxon>Archangiaceae</taxon>
        <taxon>Archangium</taxon>
    </lineage>
</organism>
<dbReference type="Proteomes" id="UP000028547">
    <property type="component" value="Unassembled WGS sequence"/>
</dbReference>
<sequence>MVFSQSATAGARESSTREEVAEEGGAVTHPMGNTSSSAAQILERALGAACERVSGNSLFRLMRGLSSFYSQ</sequence>
<evidence type="ECO:0000256" key="1">
    <source>
        <dbReference type="SAM" id="MobiDB-lite"/>
    </source>
</evidence>
<dbReference type="EMBL" id="JPMI01000233">
    <property type="protein sequence ID" value="KFA89754.1"/>
    <property type="molecule type" value="Genomic_DNA"/>
</dbReference>
<dbReference type="AlphaFoldDB" id="A0A084SMR9"/>
<evidence type="ECO:0000313" key="2">
    <source>
        <dbReference type="EMBL" id="KFA89754.1"/>
    </source>
</evidence>
<proteinExistence type="predicted"/>
<comment type="caution">
    <text evidence="2">The sequence shown here is derived from an EMBL/GenBank/DDBJ whole genome shotgun (WGS) entry which is preliminary data.</text>
</comment>
<evidence type="ECO:0000313" key="3">
    <source>
        <dbReference type="Proteomes" id="UP000028547"/>
    </source>
</evidence>
<gene>
    <name evidence="2" type="ORF">Q664_33260</name>
</gene>
<reference evidence="2 3" key="1">
    <citation type="submission" date="2014-07" db="EMBL/GenBank/DDBJ databases">
        <title>Draft Genome Sequence of Gephyronic Acid Producer, Cystobacter violaceus Strain Cb vi76.</title>
        <authorList>
            <person name="Stevens D.C."/>
            <person name="Young J."/>
            <person name="Carmichael R."/>
            <person name="Tan J."/>
            <person name="Taylor R.E."/>
        </authorList>
    </citation>
    <scope>NUCLEOTIDE SEQUENCE [LARGE SCALE GENOMIC DNA]</scope>
    <source>
        <strain evidence="2 3">Cb vi76</strain>
    </source>
</reference>
<accession>A0A084SMR9</accession>
<protein>
    <submittedName>
        <fullName evidence="2">Uncharacterized protein</fullName>
    </submittedName>
</protein>
<feature type="region of interest" description="Disordered" evidence="1">
    <location>
        <begin position="1"/>
        <end position="34"/>
    </location>
</feature>